<feature type="compositionally biased region" description="Basic and acidic residues" evidence="3">
    <location>
        <begin position="9"/>
        <end position="23"/>
    </location>
</feature>
<evidence type="ECO:0000256" key="2">
    <source>
        <dbReference type="RuleBase" id="RU003616"/>
    </source>
</evidence>
<evidence type="ECO:0000313" key="6">
    <source>
        <dbReference type="Proteomes" id="UP000035268"/>
    </source>
</evidence>
<dbReference type="InterPro" id="IPR008978">
    <property type="entry name" value="HSP20-like_chaperone"/>
</dbReference>
<reference evidence="5 6" key="2">
    <citation type="journal article" date="2016" name="ISME J.">
        <title>Characterization of the first cultured representative of Verrucomicrobia subdivision 5 indicates the proposal of a novel phylum.</title>
        <authorList>
            <person name="Spring S."/>
            <person name="Bunk B."/>
            <person name="Sproer C."/>
            <person name="Schumann P."/>
            <person name="Rohde M."/>
            <person name="Tindall B.J."/>
            <person name="Klenk H.P."/>
        </authorList>
    </citation>
    <scope>NUCLEOTIDE SEQUENCE [LARGE SCALE GENOMIC DNA]</scope>
    <source>
        <strain evidence="5 6">L21-Fru-AB</strain>
    </source>
</reference>
<sequence>MTDRNIQVKRNERPAREEAAEPARDRAILTPACDICETEQDIVLTADMPGVPADAIDLQLDQDVLTVTGEQAEEKAEGRDRVHTGYRTGIFRRSFSLLTGVDRDHIRAHLANGVLTVTLPKAEEARPRKIEVRTG</sequence>
<evidence type="ECO:0000256" key="1">
    <source>
        <dbReference type="PROSITE-ProRule" id="PRU00285"/>
    </source>
</evidence>
<accession>A0A0G3EA45</accession>
<name>A0A0G3EA45_9BACT</name>
<dbReference type="PANTHER" id="PTHR11527">
    <property type="entry name" value="HEAT-SHOCK PROTEIN 20 FAMILY MEMBER"/>
    <property type="match status" value="1"/>
</dbReference>
<dbReference type="RefSeq" id="WP_074041499.1">
    <property type="nucleotide sequence ID" value="NZ_CP010904.1"/>
</dbReference>
<dbReference type="InterPro" id="IPR031107">
    <property type="entry name" value="Small_HSP"/>
</dbReference>
<dbReference type="Proteomes" id="UP000035268">
    <property type="component" value="Chromosome"/>
</dbReference>
<dbReference type="STRING" id="1307763.L21SP4_00021"/>
<dbReference type="CDD" id="cd06464">
    <property type="entry name" value="ACD_sHsps-like"/>
    <property type="match status" value="1"/>
</dbReference>
<evidence type="ECO:0000256" key="3">
    <source>
        <dbReference type="SAM" id="MobiDB-lite"/>
    </source>
</evidence>
<keyword evidence="5" id="KW-0346">Stress response</keyword>
<comment type="similarity">
    <text evidence="1 2">Belongs to the small heat shock protein (HSP20) family.</text>
</comment>
<evidence type="ECO:0000259" key="4">
    <source>
        <dbReference type="PROSITE" id="PS01031"/>
    </source>
</evidence>
<dbReference type="SUPFAM" id="SSF49764">
    <property type="entry name" value="HSP20-like chaperones"/>
    <property type="match status" value="1"/>
</dbReference>
<gene>
    <name evidence="5" type="primary">hspA_2</name>
    <name evidence="5" type="ORF">L21SP4_00021</name>
</gene>
<dbReference type="PROSITE" id="PS01031">
    <property type="entry name" value="SHSP"/>
    <property type="match status" value="1"/>
</dbReference>
<dbReference type="OrthoDB" id="9811615at2"/>
<proteinExistence type="inferred from homology"/>
<dbReference type="Pfam" id="PF00011">
    <property type="entry name" value="HSP20"/>
    <property type="match status" value="1"/>
</dbReference>
<protein>
    <submittedName>
        <fullName evidence="5">Heat shock protein Hsp20</fullName>
    </submittedName>
</protein>
<keyword evidence="6" id="KW-1185">Reference proteome</keyword>
<dbReference type="KEGG" id="vbl:L21SP4_00021"/>
<dbReference type="EMBL" id="CP010904">
    <property type="protein sequence ID" value="AKJ63311.1"/>
    <property type="molecule type" value="Genomic_DNA"/>
</dbReference>
<organism evidence="5 6">
    <name type="scientific">Kiritimatiella glycovorans</name>
    <dbReference type="NCBI Taxonomy" id="1307763"/>
    <lineage>
        <taxon>Bacteria</taxon>
        <taxon>Pseudomonadati</taxon>
        <taxon>Kiritimatiellota</taxon>
        <taxon>Kiritimatiellia</taxon>
        <taxon>Kiritimatiellales</taxon>
        <taxon>Kiritimatiellaceae</taxon>
        <taxon>Kiritimatiella</taxon>
    </lineage>
</organism>
<reference evidence="6" key="1">
    <citation type="submission" date="2015-02" db="EMBL/GenBank/DDBJ databases">
        <title>Description and complete genome sequence of the first cultured representative of the subdivision 5 of the Verrucomicrobia phylum.</title>
        <authorList>
            <person name="Spring S."/>
            <person name="Bunk B."/>
            <person name="Sproer C."/>
            <person name="Klenk H.-P."/>
        </authorList>
    </citation>
    <scope>NUCLEOTIDE SEQUENCE [LARGE SCALE GENOMIC DNA]</scope>
    <source>
        <strain evidence="6">L21-Fru-AB</strain>
    </source>
</reference>
<evidence type="ECO:0000313" key="5">
    <source>
        <dbReference type="EMBL" id="AKJ63311.1"/>
    </source>
</evidence>
<dbReference type="InterPro" id="IPR002068">
    <property type="entry name" value="A-crystallin/Hsp20_dom"/>
</dbReference>
<feature type="region of interest" description="Disordered" evidence="3">
    <location>
        <begin position="1"/>
        <end position="23"/>
    </location>
</feature>
<dbReference type="AlphaFoldDB" id="A0A0G3EA45"/>
<feature type="domain" description="SHSP" evidence="4">
    <location>
        <begin position="23"/>
        <end position="135"/>
    </location>
</feature>
<dbReference type="Gene3D" id="2.60.40.790">
    <property type="match status" value="1"/>
</dbReference>